<dbReference type="Pfam" id="PF05284">
    <property type="entry name" value="DUF736"/>
    <property type="match status" value="1"/>
</dbReference>
<dbReference type="KEGG" id="pphr:APZ00_02955"/>
<dbReference type="STRING" id="121719.APZ00_02955"/>
<feature type="region of interest" description="Disordered" evidence="1">
    <location>
        <begin position="92"/>
        <end position="114"/>
    </location>
</feature>
<dbReference type="InterPro" id="IPR007948">
    <property type="entry name" value="DUF736"/>
</dbReference>
<organism evidence="2 3">
    <name type="scientific">Pannonibacter phragmitetus</name>
    <dbReference type="NCBI Taxonomy" id="121719"/>
    <lineage>
        <taxon>Bacteria</taxon>
        <taxon>Pseudomonadati</taxon>
        <taxon>Pseudomonadota</taxon>
        <taxon>Alphaproteobacteria</taxon>
        <taxon>Hyphomicrobiales</taxon>
        <taxon>Stappiaceae</taxon>
        <taxon>Pannonibacter</taxon>
    </lineage>
</organism>
<dbReference type="Proteomes" id="UP000064921">
    <property type="component" value="Chromosome"/>
</dbReference>
<name>A0A0U3N8Z8_9HYPH</name>
<gene>
    <name evidence="2" type="ORF">APZ00_02955</name>
</gene>
<accession>A0A0U3N8Z8</accession>
<protein>
    <recommendedName>
        <fullName evidence="4">DUF736 domain-containing protein</fullName>
    </recommendedName>
</protein>
<evidence type="ECO:0008006" key="4">
    <source>
        <dbReference type="Google" id="ProtNLM"/>
    </source>
</evidence>
<reference evidence="2 3" key="1">
    <citation type="submission" date="2015-10" db="EMBL/GenBank/DDBJ databases">
        <title>The world's first case of liver abscess caused by Pannonibacter phragmitetus.</title>
        <authorList>
            <person name="Ming D."/>
            <person name="Wang M."/>
            <person name="Zhou Y."/>
            <person name="Jiang T."/>
            <person name="Hu S."/>
        </authorList>
    </citation>
    <scope>NUCLEOTIDE SEQUENCE [LARGE SCALE GENOMIC DNA]</scope>
    <source>
        <strain evidence="2 3">31801</strain>
    </source>
</reference>
<evidence type="ECO:0000256" key="1">
    <source>
        <dbReference type="SAM" id="MobiDB-lite"/>
    </source>
</evidence>
<keyword evidence="3" id="KW-1185">Reference proteome</keyword>
<feature type="compositionally biased region" description="Basic and acidic residues" evidence="1">
    <location>
        <begin position="102"/>
        <end position="114"/>
    </location>
</feature>
<dbReference type="AlphaFoldDB" id="A0A0U3N8Z8"/>
<sequence>MADLGSFTRTETGFKGRFEGLGIEGSLTFVPAKPSEAENAPAYRILLGDENGRDIGAGWSHVGEKAGEFVSIEVYSPLFGWLRANLFRDSDDDDTVWSLHTNDQRTKRAEGTDK</sequence>
<evidence type="ECO:0000313" key="2">
    <source>
        <dbReference type="EMBL" id="ALV26160.1"/>
    </source>
</evidence>
<evidence type="ECO:0000313" key="3">
    <source>
        <dbReference type="Proteomes" id="UP000064921"/>
    </source>
</evidence>
<dbReference type="EMBL" id="CP013068">
    <property type="protein sequence ID" value="ALV26160.1"/>
    <property type="molecule type" value="Genomic_DNA"/>
</dbReference>
<proteinExistence type="predicted"/>
<dbReference type="RefSeq" id="WP_009452793.1">
    <property type="nucleotide sequence ID" value="NZ_CP013068.1"/>
</dbReference>